<dbReference type="OrthoDB" id="362473at2"/>
<dbReference type="AlphaFoldDB" id="A0A7X3FLF2"/>
<dbReference type="CDD" id="cd07377">
    <property type="entry name" value="WHTH_GntR"/>
    <property type="match status" value="1"/>
</dbReference>
<dbReference type="PROSITE" id="PS50949">
    <property type="entry name" value="HTH_GNTR"/>
    <property type="match status" value="1"/>
</dbReference>
<organism evidence="5 6">
    <name type="scientific">Paenibacillus lutrae</name>
    <dbReference type="NCBI Taxonomy" id="2078573"/>
    <lineage>
        <taxon>Bacteria</taxon>
        <taxon>Bacillati</taxon>
        <taxon>Bacillota</taxon>
        <taxon>Bacilli</taxon>
        <taxon>Bacillales</taxon>
        <taxon>Paenibacillaceae</taxon>
        <taxon>Paenibacillus</taxon>
    </lineage>
</organism>
<keyword evidence="6" id="KW-1185">Reference proteome</keyword>
<comment type="caution">
    <text evidence="5">The sequence shown here is derived from an EMBL/GenBank/DDBJ whole genome shotgun (WGS) entry which is preliminary data.</text>
</comment>
<accession>A0A7X3FLF2</accession>
<dbReference type="Pfam" id="PF00392">
    <property type="entry name" value="GntR"/>
    <property type="match status" value="1"/>
</dbReference>
<evidence type="ECO:0000256" key="3">
    <source>
        <dbReference type="ARBA" id="ARBA00023163"/>
    </source>
</evidence>
<name>A0A7X3FLF2_9BACL</name>
<dbReference type="InterPro" id="IPR036388">
    <property type="entry name" value="WH-like_DNA-bd_sf"/>
</dbReference>
<dbReference type="SMART" id="SM00345">
    <property type="entry name" value="HTH_GNTR"/>
    <property type="match status" value="1"/>
</dbReference>
<evidence type="ECO:0000256" key="1">
    <source>
        <dbReference type="ARBA" id="ARBA00023015"/>
    </source>
</evidence>
<dbReference type="InterPro" id="IPR000524">
    <property type="entry name" value="Tscrpt_reg_HTH_GntR"/>
</dbReference>
<dbReference type="Proteomes" id="UP000490800">
    <property type="component" value="Unassembled WGS sequence"/>
</dbReference>
<feature type="domain" description="HTH gntR-type" evidence="4">
    <location>
        <begin position="10"/>
        <end position="78"/>
    </location>
</feature>
<evidence type="ECO:0000313" key="5">
    <source>
        <dbReference type="EMBL" id="MVP01767.1"/>
    </source>
</evidence>
<dbReference type="GO" id="GO:0003677">
    <property type="term" value="F:DNA binding"/>
    <property type="evidence" value="ECO:0007669"/>
    <property type="project" value="UniProtKB-KW"/>
</dbReference>
<dbReference type="PANTHER" id="PTHR38445">
    <property type="entry name" value="HTH-TYPE TRANSCRIPTIONAL REPRESSOR YTRA"/>
    <property type="match status" value="1"/>
</dbReference>
<keyword evidence="1" id="KW-0805">Transcription regulation</keyword>
<evidence type="ECO:0000256" key="2">
    <source>
        <dbReference type="ARBA" id="ARBA00023125"/>
    </source>
</evidence>
<dbReference type="RefSeq" id="WP_157338199.1">
    <property type="nucleotide sequence ID" value="NZ_RHLK01000015.1"/>
</dbReference>
<dbReference type="PANTHER" id="PTHR38445:SF9">
    <property type="entry name" value="HTH-TYPE TRANSCRIPTIONAL REPRESSOR YTRA"/>
    <property type="match status" value="1"/>
</dbReference>
<proteinExistence type="predicted"/>
<sequence>MLKINERSEAPIYEQIVQGMKELILKGALQPGDKLPSVREMSATLLVNPNTVAKAYQELERYGIIQTLRGKGTFVAETSAAPGMEKERLERLRHSFHQLLVEAGFLGIGPEQLQAWIDEFHKEIKE</sequence>
<reference evidence="5 6" key="1">
    <citation type="journal article" date="2019" name="Microorganisms">
        <title>Paenibacillus lutrae sp. nov., A Chitinolytic Species Isolated from A River Otter in Castril Natural Park, Granada, Spain.</title>
        <authorList>
            <person name="Rodriguez M."/>
            <person name="Reina J.C."/>
            <person name="Bejar V."/>
            <person name="Llamas I."/>
        </authorList>
    </citation>
    <scope>NUCLEOTIDE SEQUENCE [LARGE SCALE GENOMIC DNA]</scope>
    <source>
        <strain evidence="5 6">N10</strain>
    </source>
</reference>
<dbReference type="Gene3D" id="1.10.10.10">
    <property type="entry name" value="Winged helix-like DNA-binding domain superfamily/Winged helix DNA-binding domain"/>
    <property type="match status" value="1"/>
</dbReference>
<keyword evidence="3" id="KW-0804">Transcription</keyword>
<evidence type="ECO:0000313" key="6">
    <source>
        <dbReference type="Proteomes" id="UP000490800"/>
    </source>
</evidence>
<gene>
    <name evidence="5" type="ORF">EDM21_19925</name>
</gene>
<evidence type="ECO:0000259" key="4">
    <source>
        <dbReference type="PROSITE" id="PS50949"/>
    </source>
</evidence>
<dbReference type="SUPFAM" id="SSF46785">
    <property type="entry name" value="Winged helix' DNA-binding domain"/>
    <property type="match status" value="1"/>
</dbReference>
<dbReference type="EMBL" id="RHLK01000015">
    <property type="protein sequence ID" value="MVP01767.1"/>
    <property type="molecule type" value="Genomic_DNA"/>
</dbReference>
<protein>
    <submittedName>
        <fullName evidence="5">GntR family transcriptional regulator</fullName>
    </submittedName>
</protein>
<keyword evidence="2" id="KW-0238">DNA-binding</keyword>
<dbReference type="InterPro" id="IPR036390">
    <property type="entry name" value="WH_DNA-bd_sf"/>
</dbReference>
<dbReference type="GO" id="GO:0003700">
    <property type="term" value="F:DNA-binding transcription factor activity"/>
    <property type="evidence" value="ECO:0007669"/>
    <property type="project" value="InterPro"/>
</dbReference>